<evidence type="ECO:0000313" key="11">
    <source>
        <dbReference type="Proteomes" id="UP000756346"/>
    </source>
</evidence>
<keyword evidence="5" id="KW-0539">Nucleus</keyword>
<keyword evidence="4" id="KW-0804">Transcription</keyword>
<dbReference type="RefSeq" id="XP_046004815.1">
    <property type="nucleotide sequence ID" value="XM_046155894.1"/>
</dbReference>
<feature type="region of interest" description="Disordered" evidence="7">
    <location>
        <begin position="361"/>
        <end position="386"/>
    </location>
</feature>
<keyword evidence="1" id="KW-0479">Metal-binding</keyword>
<evidence type="ECO:0000313" key="10">
    <source>
        <dbReference type="EMBL" id="KAH7012550.1"/>
    </source>
</evidence>
<dbReference type="InterPro" id="IPR013087">
    <property type="entry name" value="Znf_C2H2_type"/>
</dbReference>
<dbReference type="GO" id="GO:0008270">
    <property type="term" value="F:zinc ion binding"/>
    <property type="evidence" value="ECO:0007669"/>
    <property type="project" value="UniProtKB-KW"/>
</dbReference>
<evidence type="ECO:0000256" key="2">
    <source>
        <dbReference type="ARBA" id="ARBA00022833"/>
    </source>
</evidence>
<dbReference type="GO" id="GO:0000981">
    <property type="term" value="F:DNA-binding transcription factor activity, RNA polymerase II-specific"/>
    <property type="evidence" value="ECO:0007669"/>
    <property type="project" value="InterPro"/>
</dbReference>
<protein>
    <submittedName>
        <fullName evidence="10">Uncharacterized protein</fullName>
    </submittedName>
</protein>
<dbReference type="CDD" id="cd00067">
    <property type="entry name" value="GAL4"/>
    <property type="match status" value="1"/>
</dbReference>
<organism evidence="10 11">
    <name type="scientific">Microdochium trichocladiopsis</name>
    <dbReference type="NCBI Taxonomy" id="1682393"/>
    <lineage>
        <taxon>Eukaryota</taxon>
        <taxon>Fungi</taxon>
        <taxon>Dikarya</taxon>
        <taxon>Ascomycota</taxon>
        <taxon>Pezizomycotina</taxon>
        <taxon>Sordariomycetes</taxon>
        <taxon>Xylariomycetidae</taxon>
        <taxon>Xylariales</taxon>
        <taxon>Microdochiaceae</taxon>
        <taxon>Microdochium</taxon>
    </lineage>
</organism>
<dbReference type="PROSITE" id="PS50048">
    <property type="entry name" value="ZN2_CY6_FUNGAL_2"/>
    <property type="match status" value="1"/>
</dbReference>
<accession>A0A9P9BHY1</accession>
<keyword evidence="3" id="KW-0805">Transcription regulation</keyword>
<feature type="domain" description="Zn(2)-C6 fungal-type" evidence="8">
    <location>
        <begin position="76"/>
        <end position="105"/>
    </location>
</feature>
<dbReference type="InterPro" id="IPR036236">
    <property type="entry name" value="Znf_C2H2_sf"/>
</dbReference>
<dbReference type="EMBL" id="JAGTJQ010000014">
    <property type="protein sequence ID" value="KAH7012550.1"/>
    <property type="molecule type" value="Genomic_DNA"/>
</dbReference>
<keyword evidence="2" id="KW-0862">Zinc</keyword>
<evidence type="ECO:0000256" key="5">
    <source>
        <dbReference type="ARBA" id="ARBA00023242"/>
    </source>
</evidence>
<evidence type="ECO:0000259" key="9">
    <source>
        <dbReference type="PROSITE" id="PS50157"/>
    </source>
</evidence>
<dbReference type="InterPro" id="IPR036864">
    <property type="entry name" value="Zn2-C6_fun-type_DNA-bd_sf"/>
</dbReference>
<evidence type="ECO:0000256" key="3">
    <source>
        <dbReference type="ARBA" id="ARBA00023015"/>
    </source>
</evidence>
<dbReference type="GeneID" id="70185440"/>
<evidence type="ECO:0000256" key="4">
    <source>
        <dbReference type="ARBA" id="ARBA00023163"/>
    </source>
</evidence>
<proteinExistence type="predicted"/>
<evidence type="ECO:0000259" key="8">
    <source>
        <dbReference type="PROSITE" id="PS50048"/>
    </source>
</evidence>
<evidence type="ECO:0000256" key="1">
    <source>
        <dbReference type="ARBA" id="ARBA00022723"/>
    </source>
</evidence>
<dbReference type="PROSITE" id="PS00028">
    <property type="entry name" value="ZINC_FINGER_C2H2_1"/>
    <property type="match status" value="1"/>
</dbReference>
<gene>
    <name evidence="10" type="ORF">B0I36DRAFT_339614</name>
</gene>
<reference evidence="10" key="1">
    <citation type="journal article" date="2021" name="Nat. Commun.">
        <title>Genetic determinants of endophytism in the Arabidopsis root mycobiome.</title>
        <authorList>
            <person name="Mesny F."/>
            <person name="Miyauchi S."/>
            <person name="Thiergart T."/>
            <person name="Pickel B."/>
            <person name="Atanasova L."/>
            <person name="Karlsson M."/>
            <person name="Huettel B."/>
            <person name="Barry K.W."/>
            <person name="Haridas S."/>
            <person name="Chen C."/>
            <person name="Bauer D."/>
            <person name="Andreopoulos W."/>
            <person name="Pangilinan J."/>
            <person name="LaButti K."/>
            <person name="Riley R."/>
            <person name="Lipzen A."/>
            <person name="Clum A."/>
            <person name="Drula E."/>
            <person name="Henrissat B."/>
            <person name="Kohler A."/>
            <person name="Grigoriev I.V."/>
            <person name="Martin F.M."/>
            <person name="Hacquard S."/>
        </authorList>
    </citation>
    <scope>NUCLEOTIDE SEQUENCE</scope>
    <source>
        <strain evidence="10">MPI-CAGE-CH-0230</strain>
    </source>
</reference>
<keyword evidence="11" id="KW-1185">Reference proteome</keyword>
<dbReference type="PANTHER" id="PTHR47660">
    <property type="entry name" value="TRANSCRIPTION FACTOR WITH C2H2 AND ZN(2)-CYS(6) DNA BINDING DOMAIN (EUROFUNG)-RELATED-RELATED"/>
    <property type="match status" value="1"/>
</dbReference>
<keyword evidence="6" id="KW-0863">Zinc-finger</keyword>
<dbReference type="AlphaFoldDB" id="A0A9P9BHY1"/>
<feature type="domain" description="C2H2-type" evidence="9">
    <location>
        <begin position="3"/>
        <end position="30"/>
    </location>
</feature>
<dbReference type="Gene3D" id="3.30.160.60">
    <property type="entry name" value="Classic Zinc Finger"/>
    <property type="match status" value="1"/>
</dbReference>
<evidence type="ECO:0000256" key="6">
    <source>
        <dbReference type="PROSITE-ProRule" id="PRU00042"/>
    </source>
</evidence>
<dbReference type="SMART" id="SM00066">
    <property type="entry name" value="GAL4"/>
    <property type="match status" value="1"/>
</dbReference>
<dbReference type="Gene3D" id="4.10.240.10">
    <property type="entry name" value="Zn(2)-C6 fungal-type DNA-binding domain"/>
    <property type="match status" value="1"/>
</dbReference>
<dbReference type="InterPro" id="IPR001138">
    <property type="entry name" value="Zn2Cys6_DnaBD"/>
</dbReference>
<dbReference type="Pfam" id="PF00172">
    <property type="entry name" value="Zn_clus"/>
    <property type="match status" value="1"/>
</dbReference>
<name>A0A9P9BHY1_9PEZI</name>
<dbReference type="OrthoDB" id="3945418at2759"/>
<dbReference type="SMART" id="SM00355">
    <property type="entry name" value="ZnF_C2H2"/>
    <property type="match status" value="2"/>
</dbReference>
<dbReference type="PROSITE" id="PS50157">
    <property type="entry name" value="ZINC_FINGER_C2H2_2"/>
    <property type="match status" value="1"/>
</dbReference>
<dbReference type="SUPFAM" id="SSF57701">
    <property type="entry name" value="Zn2/Cys6 DNA-binding domain"/>
    <property type="match status" value="1"/>
</dbReference>
<comment type="caution">
    <text evidence="10">The sequence shown here is derived from an EMBL/GenBank/DDBJ whole genome shotgun (WGS) entry which is preliminary data.</text>
</comment>
<dbReference type="SUPFAM" id="SSF57667">
    <property type="entry name" value="beta-beta-alpha zinc fingers"/>
    <property type="match status" value="1"/>
</dbReference>
<dbReference type="Proteomes" id="UP000756346">
    <property type="component" value="Unassembled WGS sequence"/>
</dbReference>
<evidence type="ECO:0000256" key="7">
    <source>
        <dbReference type="SAM" id="MobiDB-lite"/>
    </source>
</evidence>
<sequence length="722" mass="79312">MALVCAVCSKTYQRSTHLRRHEATHYTSSQFACPSCSKTFARRDVCRKHASACPSRANDVKVDTIPLSKRGQKPRACAGCFVSKLACDLGHPCRRCTERSVPCTYNRQPAQDMLRMPSGSSISSVQASSDTDNKASITFLLDMTHPSADTLMAVFNEELPVEPEPGFSTTPITEMSFDQMDFISDFLAPQIEDVGGDEDFTMDFSSLDVDDCNVAMQHTLAAIKQGLLETFNHNSTQVFISSANASGSSNTHTSPPRFDDATADTLLQPLHARILAATYFRTTVPDFPVTHEASFSLEQQHHTTCPELVLAVMMSGSLRCAPHDYVLAARKLMRLSNDFIFARLQAVVREFVDRSQHCDAATRHEPPTGAERPGQNQQQDTDKRRRTRLPRLVMDVLAAALISNSALATVNDASEDAARYLRSGKPAERLHQLASAARECGIDRVRRARPLFGGGGGHVEPLDWDTFVYEESCIRIANWAAMNAWLQAGWLNAQPAVGVAELRADLPCPLELWQARDAEEFQGLMGAASSRQSSRLTGSPRGGAMQNAPLPSSIAQLAELMMGDERQWRVVAEHVRAGVSRIDLIITVIGLHAIILSARLSSTLAQVAPSLRMAITRWRRLWDSIGVSLAGTAEVPRSTSANSMEPVSFTPSSREAKQLRGLHKHAVGLAWLAASLLDPRTWHDKRFTELGYFRNVGRASMADLHELMEACRGLQGDLKSSA</sequence>